<dbReference type="PANTHER" id="PTHR30345:SF0">
    <property type="entry name" value="DNA DAMAGE-REPAIR_TOLERATION PROTEIN DRT102"/>
    <property type="match status" value="1"/>
</dbReference>
<dbReference type="NCBIfam" id="TIGR00689">
    <property type="entry name" value="rpiB_lacA_lacB"/>
    <property type="match status" value="1"/>
</dbReference>
<dbReference type="Pfam" id="PF02502">
    <property type="entry name" value="LacAB_rpiB"/>
    <property type="match status" value="1"/>
</dbReference>
<comment type="similarity">
    <text evidence="1">Belongs to the LacAB/RpiB family.</text>
</comment>
<dbReference type="GO" id="GO:0009052">
    <property type="term" value="P:pentose-phosphate shunt, non-oxidative branch"/>
    <property type="evidence" value="ECO:0007669"/>
    <property type="project" value="TreeGrafter"/>
</dbReference>
<dbReference type="AlphaFoldDB" id="A0A1F6DF17"/>
<dbReference type="STRING" id="1798492.A3C89_00120"/>
<accession>A0A1F6DF17</accession>
<dbReference type="EMBL" id="MFLF01000013">
    <property type="protein sequence ID" value="OGG59612.1"/>
    <property type="molecule type" value="Genomic_DNA"/>
</dbReference>
<name>A0A1F6DF17_9BACT</name>
<feature type="binding site" evidence="2">
    <location>
        <position position="103"/>
    </location>
    <ligand>
        <name>D-ribulose 5-phosphate</name>
        <dbReference type="ChEBI" id="CHEBI:58121"/>
    </ligand>
</feature>
<dbReference type="InterPro" id="IPR036569">
    <property type="entry name" value="RpiB_LacA_LacB_sf"/>
</dbReference>
<evidence type="ECO:0000313" key="4">
    <source>
        <dbReference type="Proteomes" id="UP000178794"/>
    </source>
</evidence>
<feature type="binding site" evidence="2">
    <location>
        <position position="137"/>
    </location>
    <ligand>
        <name>D-ribulose 5-phosphate</name>
        <dbReference type="ChEBI" id="CHEBI:58121"/>
    </ligand>
</feature>
<reference evidence="3 4" key="1">
    <citation type="journal article" date="2016" name="Nat. Commun.">
        <title>Thousands of microbial genomes shed light on interconnected biogeochemical processes in an aquifer system.</title>
        <authorList>
            <person name="Anantharaman K."/>
            <person name="Brown C.T."/>
            <person name="Hug L.A."/>
            <person name="Sharon I."/>
            <person name="Castelle C.J."/>
            <person name="Probst A.J."/>
            <person name="Thomas B.C."/>
            <person name="Singh A."/>
            <person name="Wilkins M.J."/>
            <person name="Karaoz U."/>
            <person name="Brodie E.L."/>
            <person name="Williams K.H."/>
            <person name="Hubbard S.S."/>
            <person name="Banfield J.F."/>
        </authorList>
    </citation>
    <scope>NUCLEOTIDE SEQUENCE [LARGE SCALE GENOMIC DNA]</scope>
</reference>
<dbReference type="SUPFAM" id="SSF89623">
    <property type="entry name" value="Ribose/Galactose isomerase RpiB/AlsB"/>
    <property type="match status" value="1"/>
</dbReference>
<feature type="binding site" evidence="2">
    <location>
        <position position="141"/>
    </location>
    <ligand>
        <name>D-ribulose 5-phosphate</name>
        <dbReference type="ChEBI" id="CHEBI:58121"/>
    </ligand>
</feature>
<evidence type="ECO:0000256" key="1">
    <source>
        <dbReference type="ARBA" id="ARBA00008754"/>
    </source>
</evidence>
<comment type="caution">
    <text evidence="3">The sequence shown here is derived from an EMBL/GenBank/DDBJ whole genome shotgun (WGS) entry which is preliminary data.</text>
</comment>
<dbReference type="Gene3D" id="3.40.1400.10">
    <property type="entry name" value="Sugar-phosphate isomerase, RpiB/LacA/LacB"/>
    <property type="match status" value="1"/>
</dbReference>
<dbReference type="NCBIfam" id="NF004051">
    <property type="entry name" value="PRK05571.1"/>
    <property type="match status" value="1"/>
</dbReference>
<feature type="binding site" evidence="2">
    <location>
        <position position="113"/>
    </location>
    <ligand>
        <name>D-ribulose 5-phosphate</name>
        <dbReference type="ChEBI" id="CHEBI:58121"/>
    </ligand>
</feature>
<dbReference type="InterPro" id="IPR003500">
    <property type="entry name" value="RpiB_LacA_LacB"/>
</dbReference>
<dbReference type="PANTHER" id="PTHR30345">
    <property type="entry name" value="RIBOSE-5-PHOSPHATE ISOMERASE B"/>
    <property type="match status" value="1"/>
</dbReference>
<protein>
    <submittedName>
        <fullName evidence="3">Ribose-5-phosphate isomerase</fullName>
    </submittedName>
</protein>
<dbReference type="GO" id="GO:0004751">
    <property type="term" value="F:ribose-5-phosphate isomerase activity"/>
    <property type="evidence" value="ECO:0007669"/>
    <property type="project" value="TreeGrafter"/>
</dbReference>
<sequence length="148" mass="16360">MNIHIATDHAGFALKETLLAYVRDELGHTVHDHGAYAYDEHDDYPPFMAAVAQEVAKDASARGIILGGSGQGEAMVANRTRGVRAAVYYGGPFDIVRLSREHNDANILSLGARFLSEEDAKTAVRMWLGTDFSHEERHRRRIAQIDAV</sequence>
<dbReference type="Proteomes" id="UP000178794">
    <property type="component" value="Unassembled WGS sequence"/>
</dbReference>
<proteinExistence type="inferred from homology"/>
<dbReference type="PIRSF" id="PIRSF005384">
    <property type="entry name" value="RpiB_LacA_B"/>
    <property type="match status" value="1"/>
</dbReference>
<evidence type="ECO:0000313" key="3">
    <source>
        <dbReference type="EMBL" id="OGG59612.1"/>
    </source>
</evidence>
<evidence type="ECO:0000256" key="2">
    <source>
        <dbReference type="PIRSR" id="PIRSR005384-2"/>
    </source>
</evidence>
<feature type="binding site" evidence="2">
    <location>
        <begin position="68"/>
        <end position="72"/>
    </location>
    <ligand>
        <name>D-ribulose 5-phosphate</name>
        <dbReference type="ChEBI" id="CHEBI:58121"/>
    </ligand>
</feature>
<gene>
    <name evidence="3" type="ORF">A3C89_00120</name>
</gene>
<dbReference type="GO" id="GO:0019316">
    <property type="term" value="P:D-allose catabolic process"/>
    <property type="evidence" value="ECO:0007669"/>
    <property type="project" value="TreeGrafter"/>
</dbReference>
<feature type="binding site" evidence="2">
    <location>
        <begin position="8"/>
        <end position="9"/>
    </location>
    <ligand>
        <name>D-ribulose 5-phosphate</name>
        <dbReference type="ChEBI" id="CHEBI:58121"/>
    </ligand>
</feature>
<organism evidence="3 4">
    <name type="scientific">Candidatus Kaiserbacteria bacterium RIFCSPHIGHO2_02_FULL_50_50</name>
    <dbReference type="NCBI Taxonomy" id="1798492"/>
    <lineage>
        <taxon>Bacteria</taxon>
        <taxon>Candidatus Kaiseribacteriota</taxon>
    </lineage>
</organism>
<keyword evidence="3" id="KW-0413">Isomerase</keyword>